<accession>A0A511T8H1</accession>
<dbReference type="EMBL" id="BJXR01000034">
    <property type="protein sequence ID" value="GEN09568.1"/>
    <property type="molecule type" value="Genomic_DNA"/>
</dbReference>
<gene>
    <name evidence="1" type="ORF">MFU01_46050</name>
    <name evidence="2" type="ORF">SAMN05443572_109222</name>
</gene>
<evidence type="ECO:0000313" key="1">
    <source>
        <dbReference type="EMBL" id="GEN09568.1"/>
    </source>
</evidence>
<evidence type="ECO:0000313" key="4">
    <source>
        <dbReference type="Proteomes" id="UP000321514"/>
    </source>
</evidence>
<comment type="caution">
    <text evidence="1">The sequence shown here is derived from an EMBL/GenBank/DDBJ whole genome shotgun (WGS) entry which is preliminary data.</text>
</comment>
<name>A0A511T8H1_MYXFU</name>
<sequence length="152" mass="16356">MDSFRLVFDEQRELVGEVPPVTCGLCAAPARGRLLEEGALAGSFGWDCDCGALGIHAPLYDLDELYDELLAAWGLGVDSPDVEPLAPVGASGFLFATYVDGHKLLQQLFNRARAEGALVAATQVQVVIEAPRSAGLEMTWDVLWARAPRRGE</sequence>
<dbReference type="EMBL" id="FOIB01000009">
    <property type="protein sequence ID" value="SEU33032.1"/>
    <property type="molecule type" value="Genomic_DNA"/>
</dbReference>
<proteinExistence type="predicted"/>
<keyword evidence="3" id="KW-1185">Reference proteome</keyword>
<evidence type="ECO:0000313" key="3">
    <source>
        <dbReference type="Proteomes" id="UP000183760"/>
    </source>
</evidence>
<reference evidence="1 4" key="2">
    <citation type="submission" date="2019-07" db="EMBL/GenBank/DDBJ databases">
        <title>Whole genome shotgun sequence of Myxococcus fulvus NBRC 100333.</title>
        <authorList>
            <person name="Hosoyama A."/>
            <person name="Uohara A."/>
            <person name="Ohji S."/>
            <person name="Ichikawa N."/>
        </authorList>
    </citation>
    <scope>NUCLEOTIDE SEQUENCE [LARGE SCALE GENOMIC DNA]</scope>
    <source>
        <strain evidence="1 4">NBRC 100333</strain>
    </source>
</reference>
<dbReference type="STRING" id="1334629.MFUL124B02_17980"/>
<dbReference type="Proteomes" id="UP000183760">
    <property type="component" value="Unassembled WGS sequence"/>
</dbReference>
<dbReference type="OrthoDB" id="5514567at2"/>
<dbReference type="Proteomes" id="UP000321514">
    <property type="component" value="Unassembled WGS sequence"/>
</dbReference>
<evidence type="ECO:0000313" key="2">
    <source>
        <dbReference type="EMBL" id="SEU33032.1"/>
    </source>
</evidence>
<protein>
    <submittedName>
        <fullName evidence="1">Uncharacterized protein</fullName>
    </submittedName>
</protein>
<organism evidence="1 4">
    <name type="scientific">Myxococcus fulvus</name>
    <dbReference type="NCBI Taxonomy" id="33"/>
    <lineage>
        <taxon>Bacteria</taxon>
        <taxon>Pseudomonadati</taxon>
        <taxon>Myxococcota</taxon>
        <taxon>Myxococcia</taxon>
        <taxon>Myxococcales</taxon>
        <taxon>Cystobacterineae</taxon>
        <taxon>Myxococcaceae</taxon>
        <taxon>Myxococcus</taxon>
    </lineage>
</organism>
<reference evidence="2 3" key="1">
    <citation type="submission" date="2016-10" db="EMBL/GenBank/DDBJ databases">
        <authorList>
            <person name="Varghese N."/>
            <person name="Submissions S."/>
        </authorList>
    </citation>
    <scope>NUCLEOTIDE SEQUENCE [LARGE SCALE GENOMIC DNA]</scope>
    <source>
        <strain evidence="2 3">DSM 16525</strain>
    </source>
</reference>
<dbReference type="RefSeq" id="WP_046713120.1">
    <property type="nucleotide sequence ID" value="NZ_BJXR01000034.1"/>
</dbReference>
<dbReference type="AlphaFoldDB" id="A0A511T8H1"/>